<organism evidence="1 2">
    <name type="scientific">Halosquirtibacter laminarini</name>
    <dbReference type="NCBI Taxonomy" id="3374600"/>
    <lineage>
        <taxon>Bacteria</taxon>
        <taxon>Pseudomonadati</taxon>
        <taxon>Bacteroidota</taxon>
        <taxon>Bacteroidia</taxon>
        <taxon>Marinilabiliales</taxon>
        <taxon>Prolixibacteraceae</taxon>
        <taxon>Halosquirtibacter</taxon>
    </lineage>
</organism>
<reference evidence="1" key="1">
    <citation type="submission" date="2021-08" db="EMBL/GenBank/DDBJ databases">
        <title>Novel anaerobic bacterium isolated from sea squirt in East Sea, Republic of Korea.</title>
        <authorList>
            <person name="Nguyen T.H."/>
            <person name="Li Z."/>
            <person name="Lee Y.-J."/>
            <person name="Ko J."/>
            <person name="Kim S.-G."/>
        </authorList>
    </citation>
    <scope>NUCLEOTIDE SEQUENCE</scope>
    <source>
        <strain evidence="1">KCTC 25031</strain>
    </source>
</reference>
<evidence type="ECO:0000313" key="1">
    <source>
        <dbReference type="EMBL" id="QZE15748.1"/>
    </source>
</evidence>
<sequence length="372" mass="42801">MYKFFSFLAIVLLLVGCVPKSKTKEDHTKHNRFAKGFLIDYEKEVLEITSPWQGANIHLSYTKKNTSNIRKEGVMSIALPKQMKRIVSFSTTHIGFLRELGILDHLVGISGANYVNDPALLERIKNGDLQDVGYDNTLNEELILSLKPDVILAYGVGSEVMDLYERFQKFHIPVVVIGEYNELHPLGKLEWIKVFGFLFDKQDLADAIFNKKEIAYTKLVEQVKSSNLKKPSVLTGFPYKDAWWLAGGRTLLAQLIRDAGANYLWDDKKVNKAFVVSFEEVYLKSNKADFWIDCGVMSSKKQIVESDPRFQKFRPFKENHIYNNNLRMSPDGGNDYWESGVVNPELVLKDMIAIFHPELLPEHLFYFYQKIN</sequence>
<gene>
    <name evidence="1" type="ORF">K4L44_07915</name>
</gene>
<dbReference type="EMBL" id="CP081303">
    <property type="protein sequence ID" value="QZE15748.1"/>
    <property type="molecule type" value="Genomic_DNA"/>
</dbReference>
<name>A0AC61NJ37_9BACT</name>
<protein>
    <submittedName>
        <fullName evidence="1">ABC transporter substrate-binding protein</fullName>
    </submittedName>
</protein>
<dbReference type="Proteomes" id="UP000826212">
    <property type="component" value="Chromosome"/>
</dbReference>
<accession>A0AC61NJ37</accession>
<evidence type="ECO:0000313" key="2">
    <source>
        <dbReference type="Proteomes" id="UP000826212"/>
    </source>
</evidence>
<keyword evidence="2" id="KW-1185">Reference proteome</keyword>
<proteinExistence type="predicted"/>